<evidence type="ECO:0000313" key="3">
    <source>
        <dbReference type="EMBL" id="OAG32516.1"/>
    </source>
</evidence>
<accession>A0A177ELE5</accession>
<gene>
    <name evidence="3" type="ORF">NEDG_02239</name>
</gene>
<evidence type="ECO:0000256" key="1">
    <source>
        <dbReference type="SAM" id="MobiDB-lite"/>
    </source>
</evidence>
<dbReference type="RefSeq" id="XP_067545773.1">
    <property type="nucleotide sequence ID" value="XM_067689657.1"/>
</dbReference>
<keyword evidence="2" id="KW-0812">Transmembrane</keyword>
<organism evidence="3 4">
    <name type="scientific">Nematocida displodere</name>
    <dbReference type="NCBI Taxonomy" id="1805483"/>
    <lineage>
        <taxon>Eukaryota</taxon>
        <taxon>Fungi</taxon>
        <taxon>Fungi incertae sedis</taxon>
        <taxon>Microsporidia</taxon>
        <taxon>Nematocida</taxon>
    </lineage>
</organism>
<evidence type="ECO:0000256" key="2">
    <source>
        <dbReference type="SAM" id="Phobius"/>
    </source>
</evidence>
<dbReference type="Proteomes" id="UP000185944">
    <property type="component" value="Unassembled WGS sequence"/>
</dbReference>
<reference evidence="3 4" key="1">
    <citation type="submission" date="2016-02" db="EMBL/GenBank/DDBJ databases">
        <title>Discovery of a natural microsporidian pathogen with a broad tissue tropism in Caenorhabditis elegans.</title>
        <authorList>
            <person name="Luallen R.J."/>
            <person name="Reinke A.W."/>
            <person name="Tong L."/>
            <person name="Botts M.R."/>
            <person name="Felix M.-A."/>
            <person name="Troemel E.R."/>
        </authorList>
    </citation>
    <scope>NUCLEOTIDE SEQUENCE [LARGE SCALE GENOMIC DNA]</scope>
    <source>
        <strain evidence="3 4">JUm2807</strain>
    </source>
</reference>
<proteinExistence type="predicted"/>
<feature type="compositionally biased region" description="Low complexity" evidence="1">
    <location>
        <begin position="77"/>
        <end position="88"/>
    </location>
</feature>
<feature type="region of interest" description="Disordered" evidence="1">
    <location>
        <begin position="54"/>
        <end position="106"/>
    </location>
</feature>
<name>A0A177ELE5_9MICR</name>
<dbReference type="GeneID" id="93648589"/>
<keyword evidence="2" id="KW-1133">Transmembrane helix</keyword>
<dbReference type="VEuPathDB" id="MicrosporidiaDB:NEDG_02239"/>
<feature type="transmembrane region" description="Helical" evidence="2">
    <location>
        <begin position="5"/>
        <end position="27"/>
    </location>
</feature>
<keyword evidence="4" id="KW-1185">Reference proteome</keyword>
<keyword evidence="2" id="KW-0472">Membrane</keyword>
<sequence>MRHKLYYLAGAAVVTAILLTEVVYFVIYNCSKKEEEKIIAMNGEDLPELTRTLTSPSTTIKAPNRDGSGVGSGADGTGASSGANAMGAAEDEPPSPEPLPPITSSQTNKHLSELARADPVGKSVVVDTTQNTVTSPEHNPQMPQTEATIALFKRHGCGLGTVGGVRVAKQQPSVVRIYLEKLTEEEIPDQIEPYTMFFRLYVHGSSSKDRAKPSPPGELEVLARLLQALKHVYIESFYIKRFNILQRDGLAKPGLIDLPISMSLKIDTISSLFLEWLCVVIVLEDCGVSIALEISNCGAASIACLNNLGIEFLSGLLLENFPNLDQLEYQLVDNIHSMGKLKLCNLPKLLSVSTAIAESLTKKVWCAVRMDMRVWNIICSAAKRTMKIEEMLWFRVTDAKELENNVVGVRVRTLNIQKSYQDGEQTPGKTFFGSLMKWLAANDSEEIQCVRILSEGDPMTNSPQTQRDLLALANLGGWPTIFSQTSLWVDSICVFKPEQQ</sequence>
<protein>
    <submittedName>
        <fullName evidence="3">Uncharacterized protein</fullName>
    </submittedName>
</protein>
<comment type="caution">
    <text evidence="3">The sequence shown here is derived from an EMBL/GenBank/DDBJ whole genome shotgun (WGS) entry which is preliminary data.</text>
</comment>
<dbReference type="AlphaFoldDB" id="A0A177ELE5"/>
<evidence type="ECO:0000313" key="4">
    <source>
        <dbReference type="Proteomes" id="UP000185944"/>
    </source>
</evidence>
<dbReference type="EMBL" id="LTDL01000004">
    <property type="protein sequence ID" value="OAG32516.1"/>
    <property type="molecule type" value="Genomic_DNA"/>
</dbReference>